<feature type="region of interest" description="Disordered" evidence="2">
    <location>
        <begin position="1"/>
        <end position="129"/>
    </location>
</feature>
<dbReference type="Proteomes" id="UP000292702">
    <property type="component" value="Unassembled WGS sequence"/>
</dbReference>
<name>A0A4R0R249_9APHY</name>
<evidence type="ECO:0000313" key="5">
    <source>
        <dbReference type="Proteomes" id="UP000292702"/>
    </source>
</evidence>
<dbReference type="PROSITE" id="PS00028">
    <property type="entry name" value="ZINC_FINGER_C2H2_1"/>
    <property type="match status" value="1"/>
</dbReference>
<keyword evidence="1" id="KW-0862">Zinc</keyword>
<dbReference type="SMART" id="SM00355">
    <property type="entry name" value="ZnF_C2H2"/>
    <property type="match status" value="2"/>
</dbReference>
<dbReference type="EMBL" id="RWJN01000506">
    <property type="protein sequence ID" value="TCD61092.1"/>
    <property type="molecule type" value="Genomic_DNA"/>
</dbReference>
<keyword evidence="5" id="KW-1185">Reference proteome</keyword>
<dbReference type="Gene3D" id="3.30.160.60">
    <property type="entry name" value="Classic Zinc Finger"/>
    <property type="match status" value="1"/>
</dbReference>
<feature type="compositionally biased region" description="Acidic residues" evidence="2">
    <location>
        <begin position="28"/>
        <end position="51"/>
    </location>
</feature>
<feature type="compositionally biased region" description="Acidic residues" evidence="2">
    <location>
        <begin position="75"/>
        <end position="101"/>
    </location>
</feature>
<organism evidence="4 5">
    <name type="scientific">Steccherinum ochraceum</name>
    <dbReference type="NCBI Taxonomy" id="92696"/>
    <lineage>
        <taxon>Eukaryota</taxon>
        <taxon>Fungi</taxon>
        <taxon>Dikarya</taxon>
        <taxon>Basidiomycota</taxon>
        <taxon>Agaricomycotina</taxon>
        <taxon>Agaricomycetes</taxon>
        <taxon>Polyporales</taxon>
        <taxon>Steccherinaceae</taxon>
        <taxon>Steccherinum</taxon>
    </lineage>
</organism>
<reference evidence="4 5" key="1">
    <citation type="submission" date="2018-11" db="EMBL/GenBank/DDBJ databases">
        <title>Genome assembly of Steccherinum ochraceum LE-BIN_3174, the white-rot fungus of the Steccherinaceae family (The Residual Polyporoid clade, Polyporales, Basidiomycota).</title>
        <authorList>
            <person name="Fedorova T.V."/>
            <person name="Glazunova O.A."/>
            <person name="Landesman E.O."/>
            <person name="Moiseenko K.V."/>
            <person name="Psurtseva N.V."/>
            <person name="Savinova O.S."/>
            <person name="Shakhova N.V."/>
            <person name="Tyazhelova T.V."/>
            <person name="Vasina D.V."/>
        </authorList>
    </citation>
    <scope>NUCLEOTIDE SEQUENCE [LARGE SCALE GENOMIC DNA]</scope>
    <source>
        <strain evidence="4 5">LE-BIN_3174</strain>
    </source>
</reference>
<dbReference type="GO" id="GO:0008270">
    <property type="term" value="F:zinc ion binding"/>
    <property type="evidence" value="ECO:0007669"/>
    <property type="project" value="UniProtKB-KW"/>
</dbReference>
<comment type="caution">
    <text evidence="4">The sequence shown here is derived from an EMBL/GenBank/DDBJ whole genome shotgun (WGS) entry which is preliminary data.</text>
</comment>
<evidence type="ECO:0000256" key="2">
    <source>
        <dbReference type="SAM" id="MobiDB-lite"/>
    </source>
</evidence>
<dbReference type="PROSITE" id="PS50157">
    <property type="entry name" value="ZINC_FINGER_C2H2_2"/>
    <property type="match status" value="1"/>
</dbReference>
<evidence type="ECO:0000256" key="1">
    <source>
        <dbReference type="PROSITE-ProRule" id="PRU00042"/>
    </source>
</evidence>
<dbReference type="AlphaFoldDB" id="A0A4R0R249"/>
<feature type="domain" description="C2H2-type" evidence="3">
    <location>
        <begin position="347"/>
        <end position="377"/>
    </location>
</feature>
<sequence length="421" mass="46157">MATAAASWIGKRRREEEEEARDERPVLSEDDDNGSSDEWSDKDDEAEEDDHEAVGVSASIPYAAYYVAKSLSPPIEEDEEQKGDEEVEEPEEEQEDEDDASSDLTSSDVEDDEGQAASDADSSDSDDEAHYVGIASEEESELAYQVHTPTPSVHIVDAVSTQYVPPSSIPEGRRTTRSKTRAQSRSVKEVQQIPQNVATSVRKRTKKNIMITTAEKPAHVPASNTMSSDAVLAAERRSWFEKGLTKLDIPVLPDNFKFQTRRQVDAYIHSDSGVCCIGSTAEGKGRACTLKTLGCGATGLESAWAASLHFFLYHAEASPGKGCPWPGCESTLNSKPYKHMARHLCVVLCPLPGCNESFANHENLNNHRRSAHGLKAEEVPGPEAVRKRLEGLGWKKAMTSSDVADAGSDDKKPPKKKQRRE</sequence>
<keyword evidence="1" id="KW-0479">Metal-binding</keyword>
<feature type="region of interest" description="Disordered" evidence="2">
    <location>
        <begin position="163"/>
        <end position="186"/>
    </location>
</feature>
<protein>
    <recommendedName>
        <fullName evidence="3">C2H2-type domain-containing protein</fullName>
    </recommendedName>
</protein>
<evidence type="ECO:0000313" key="4">
    <source>
        <dbReference type="EMBL" id="TCD61092.1"/>
    </source>
</evidence>
<keyword evidence="1" id="KW-0863">Zinc-finger</keyword>
<gene>
    <name evidence="4" type="ORF">EIP91_009044</name>
</gene>
<dbReference type="InterPro" id="IPR013087">
    <property type="entry name" value="Znf_C2H2_type"/>
</dbReference>
<evidence type="ECO:0000259" key="3">
    <source>
        <dbReference type="PROSITE" id="PS50157"/>
    </source>
</evidence>
<accession>A0A4R0R249</accession>
<feature type="region of interest" description="Disordered" evidence="2">
    <location>
        <begin position="396"/>
        <end position="421"/>
    </location>
</feature>
<proteinExistence type="predicted"/>